<protein>
    <recommendedName>
        <fullName evidence="3">SnoaL-like domain-containing protein</fullName>
    </recommendedName>
</protein>
<dbReference type="EMBL" id="JAXOVC010000010">
    <property type="protein sequence ID" value="KAK4496119.1"/>
    <property type="molecule type" value="Genomic_DNA"/>
</dbReference>
<dbReference type="Proteomes" id="UP001305779">
    <property type="component" value="Unassembled WGS sequence"/>
</dbReference>
<name>A0ABR0E3X2_ZASCE</name>
<evidence type="ECO:0000313" key="2">
    <source>
        <dbReference type="Proteomes" id="UP001305779"/>
    </source>
</evidence>
<proteinExistence type="predicted"/>
<sequence length="127" mass="14611">MPRRTSVFIANPWICETLKEFHGVDAMAAWMRDLFIPFERINHVPETYLEYGNEDGSVTVHATFLRQFWLKGNVGEEPDSNTSVAWVAKVGKAETEDGFMGLQWKELNLFWDKTRIVGLFGKLPSDE</sequence>
<reference evidence="1 2" key="1">
    <citation type="journal article" date="2023" name="G3 (Bethesda)">
        <title>A chromosome-level genome assembly of Zasmidium syzygii isolated from banana leaves.</title>
        <authorList>
            <person name="van Westerhoven A.C."/>
            <person name="Mehrabi R."/>
            <person name="Talebi R."/>
            <person name="Steentjes M.B.F."/>
            <person name="Corcolon B."/>
            <person name="Chong P.A."/>
            <person name="Kema G.H.J."/>
            <person name="Seidl M.F."/>
        </authorList>
    </citation>
    <scope>NUCLEOTIDE SEQUENCE [LARGE SCALE GENOMIC DNA]</scope>
    <source>
        <strain evidence="1 2">P124</strain>
    </source>
</reference>
<evidence type="ECO:0000313" key="1">
    <source>
        <dbReference type="EMBL" id="KAK4496119.1"/>
    </source>
</evidence>
<gene>
    <name evidence="1" type="ORF">PRZ48_012098</name>
</gene>
<organism evidence="1 2">
    <name type="scientific">Zasmidium cellare</name>
    <name type="common">Wine cellar mold</name>
    <name type="synonym">Racodium cellare</name>
    <dbReference type="NCBI Taxonomy" id="395010"/>
    <lineage>
        <taxon>Eukaryota</taxon>
        <taxon>Fungi</taxon>
        <taxon>Dikarya</taxon>
        <taxon>Ascomycota</taxon>
        <taxon>Pezizomycotina</taxon>
        <taxon>Dothideomycetes</taxon>
        <taxon>Dothideomycetidae</taxon>
        <taxon>Mycosphaerellales</taxon>
        <taxon>Mycosphaerellaceae</taxon>
        <taxon>Zasmidium</taxon>
    </lineage>
</organism>
<accession>A0ABR0E3X2</accession>
<evidence type="ECO:0008006" key="3">
    <source>
        <dbReference type="Google" id="ProtNLM"/>
    </source>
</evidence>
<keyword evidence="2" id="KW-1185">Reference proteome</keyword>
<comment type="caution">
    <text evidence="1">The sequence shown here is derived from an EMBL/GenBank/DDBJ whole genome shotgun (WGS) entry which is preliminary data.</text>
</comment>